<keyword evidence="2" id="KW-1185">Reference proteome</keyword>
<sequence>MISAADLELVAKHSADRATFESNEATLLALPLVSQSAVLQRLRAMDKYVGMPSPTAADAATLAADLGTSERNFYRLVRKFREHGPVAGLAPNFRVRQRASAAADGLGKVAEITLERILETEEDARWKDVVDEVLAACRAANVEPPSTAAIRRRLLALRAEGRLRDAGERIFGEKWLLDQSAITLTRESDEGVEYVVVTLLIDRQTKLIGGVGLFRRGNPLSGVLSALVDAWSRVPEFAGAGLNVASRVREFDWVYPEDAHVSGFMLDYGVTRTSGRGPRRHGENIFRMIGNRLGPYTLLIRSTANPQLVDEQLATAPLPFAKAEEVVRHAVAKWNEGILQQMKAGRSRDARRKRLIEIMRSMTELFLRALDDSSAAILKDAERKITHGPGVLGTH</sequence>
<reference evidence="1 2" key="1">
    <citation type="submission" date="2020-03" db="EMBL/GenBank/DDBJ databases">
        <title>Genomic Encyclopedia of Type Strains, Phase IV (KMG-IV): sequencing the most valuable type-strain genomes for metagenomic binning, comparative biology and taxonomic classification.</title>
        <authorList>
            <person name="Goeker M."/>
        </authorList>
    </citation>
    <scope>NUCLEOTIDE SEQUENCE [LARGE SCALE GENOMIC DNA]</scope>
    <source>
        <strain evidence="1 2">DSM 16846</strain>
    </source>
</reference>
<dbReference type="Proteomes" id="UP000558192">
    <property type="component" value="Unassembled WGS sequence"/>
</dbReference>
<dbReference type="RefSeq" id="WP_168068255.1">
    <property type="nucleotide sequence ID" value="NZ_JAATJC010000001.1"/>
</dbReference>
<comment type="caution">
    <text evidence="1">The sequence shown here is derived from an EMBL/GenBank/DDBJ whole genome shotgun (WGS) entry which is preliminary data.</text>
</comment>
<dbReference type="AlphaFoldDB" id="A0A7X5Y692"/>
<evidence type="ECO:0000313" key="1">
    <source>
        <dbReference type="EMBL" id="NJC05580.1"/>
    </source>
</evidence>
<gene>
    <name evidence="1" type="ORF">GGQ97_001373</name>
</gene>
<name>A0A7X5Y692_9SPHN</name>
<proteinExistence type="predicted"/>
<accession>A0A7X5Y692</accession>
<dbReference type="EMBL" id="JAATJC010000001">
    <property type="protein sequence ID" value="NJC05580.1"/>
    <property type="molecule type" value="Genomic_DNA"/>
</dbReference>
<evidence type="ECO:0000313" key="2">
    <source>
        <dbReference type="Proteomes" id="UP000558192"/>
    </source>
</evidence>
<organism evidence="1 2">
    <name type="scientific">Sphingomonas kaistensis</name>
    <dbReference type="NCBI Taxonomy" id="298708"/>
    <lineage>
        <taxon>Bacteria</taxon>
        <taxon>Pseudomonadati</taxon>
        <taxon>Pseudomonadota</taxon>
        <taxon>Alphaproteobacteria</taxon>
        <taxon>Sphingomonadales</taxon>
        <taxon>Sphingomonadaceae</taxon>
        <taxon>Sphingomonas</taxon>
    </lineage>
</organism>
<protein>
    <submittedName>
        <fullName evidence="1">Uncharacterized protein</fullName>
    </submittedName>
</protein>